<keyword evidence="9" id="KW-1185">Reference proteome</keyword>
<feature type="region of interest" description="Disordered" evidence="5">
    <location>
        <begin position="599"/>
        <end position="632"/>
    </location>
</feature>
<dbReference type="GO" id="GO:0008270">
    <property type="term" value="F:zinc ion binding"/>
    <property type="evidence" value="ECO:0007669"/>
    <property type="project" value="UniProtKB-KW"/>
</dbReference>
<comment type="caution">
    <text evidence="8">The sequence shown here is derived from an EMBL/GenBank/DDBJ whole genome shotgun (WGS) entry which is preliminary data.</text>
</comment>
<evidence type="ECO:0000256" key="5">
    <source>
        <dbReference type="SAM" id="MobiDB-lite"/>
    </source>
</evidence>
<dbReference type="Pfam" id="PF00643">
    <property type="entry name" value="zf-B_box"/>
    <property type="match status" value="1"/>
</dbReference>
<gene>
    <name evidence="8" type="ORF">VZT92_027912</name>
</gene>
<feature type="compositionally biased region" description="Polar residues" evidence="5">
    <location>
        <begin position="358"/>
        <end position="379"/>
    </location>
</feature>
<dbReference type="GO" id="GO:0060340">
    <property type="term" value="P:positive regulation of type I interferon-mediated signaling pathway"/>
    <property type="evidence" value="ECO:0007669"/>
    <property type="project" value="TreeGrafter"/>
</dbReference>
<dbReference type="GO" id="GO:0045087">
    <property type="term" value="P:innate immune response"/>
    <property type="evidence" value="ECO:0007669"/>
    <property type="project" value="TreeGrafter"/>
</dbReference>
<keyword evidence="3" id="KW-0862">Zinc</keyword>
<dbReference type="Proteomes" id="UP001488805">
    <property type="component" value="Unassembled WGS sequence"/>
</dbReference>
<dbReference type="Gene3D" id="3.30.40.10">
    <property type="entry name" value="Zinc/RING finger domain, C3HC4 (zinc finger)"/>
    <property type="match status" value="1"/>
</dbReference>
<dbReference type="InterPro" id="IPR000315">
    <property type="entry name" value="Znf_B-box"/>
</dbReference>
<feature type="region of interest" description="Disordered" evidence="5">
    <location>
        <begin position="819"/>
        <end position="843"/>
    </location>
</feature>
<accession>A0AAW1DWL9</accession>
<keyword evidence="2 4" id="KW-0863">Zinc-finger</keyword>
<evidence type="ECO:0000313" key="8">
    <source>
        <dbReference type="EMBL" id="KAK9514445.1"/>
    </source>
</evidence>
<organism evidence="8 9">
    <name type="scientific">Zoarces viviparus</name>
    <name type="common">Viviparous eelpout</name>
    <name type="synonym">Blennius viviparus</name>
    <dbReference type="NCBI Taxonomy" id="48416"/>
    <lineage>
        <taxon>Eukaryota</taxon>
        <taxon>Metazoa</taxon>
        <taxon>Chordata</taxon>
        <taxon>Craniata</taxon>
        <taxon>Vertebrata</taxon>
        <taxon>Euteleostomi</taxon>
        <taxon>Actinopterygii</taxon>
        <taxon>Neopterygii</taxon>
        <taxon>Teleostei</taxon>
        <taxon>Neoteleostei</taxon>
        <taxon>Acanthomorphata</taxon>
        <taxon>Eupercaria</taxon>
        <taxon>Perciformes</taxon>
        <taxon>Cottioidei</taxon>
        <taxon>Zoarcales</taxon>
        <taxon>Zoarcidae</taxon>
        <taxon>Zoarcinae</taxon>
        <taxon>Zoarces</taxon>
    </lineage>
</organism>
<evidence type="ECO:0000256" key="2">
    <source>
        <dbReference type="ARBA" id="ARBA00022771"/>
    </source>
</evidence>
<dbReference type="SUPFAM" id="SSF57845">
    <property type="entry name" value="B-box zinc-binding domain"/>
    <property type="match status" value="1"/>
</dbReference>
<evidence type="ECO:0000256" key="4">
    <source>
        <dbReference type="PROSITE-ProRule" id="PRU00024"/>
    </source>
</evidence>
<dbReference type="Pfam" id="PF00628">
    <property type="entry name" value="PHD"/>
    <property type="match status" value="1"/>
</dbReference>
<feature type="domain" description="B box-type" evidence="7">
    <location>
        <begin position="61"/>
        <end position="102"/>
    </location>
</feature>
<feature type="domain" description="PHD-type" evidence="6">
    <location>
        <begin position="670"/>
        <end position="717"/>
    </location>
</feature>
<evidence type="ECO:0000256" key="3">
    <source>
        <dbReference type="ARBA" id="ARBA00022833"/>
    </source>
</evidence>
<name>A0AAW1DWL9_ZOAVI</name>
<dbReference type="GO" id="GO:0061630">
    <property type="term" value="F:ubiquitin protein ligase activity"/>
    <property type="evidence" value="ECO:0007669"/>
    <property type="project" value="TreeGrafter"/>
</dbReference>
<proteinExistence type="predicted"/>
<evidence type="ECO:0008006" key="10">
    <source>
        <dbReference type="Google" id="ProtNLM"/>
    </source>
</evidence>
<dbReference type="GO" id="GO:0005654">
    <property type="term" value="C:nucleoplasm"/>
    <property type="evidence" value="ECO:0007669"/>
    <property type="project" value="TreeGrafter"/>
</dbReference>
<feature type="region of interest" description="Disordered" evidence="5">
    <location>
        <begin position="358"/>
        <end position="397"/>
    </location>
</feature>
<dbReference type="InterPro" id="IPR019787">
    <property type="entry name" value="Znf_PHD-finger"/>
</dbReference>
<feature type="region of interest" description="Disordered" evidence="5">
    <location>
        <begin position="429"/>
        <end position="450"/>
    </location>
</feature>
<evidence type="ECO:0000259" key="7">
    <source>
        <dbReference type="PROSITE" id="PS50119"/>
    </source>
</evidence>
<dbReference type="SMART" id="SM00336">
    <property type="entry name" value="BBOX"/>
    <property type="match status" value="2"/>
</dbReference>
<dbReference type="EMBL" id="JBCEZU010000597">
    <property type="protein sequence ID" value="KAK9514445.1"/>
    <property type="molecule type" value="Genomic_DNA"/>
</dbReference>
<evidence type="ECO:0000313" key="9">
    <source>
        <dbReference type="Proteomes" id="UP001488805"/>
    </source>
</evidence>
<dbReference type="InterPro" id="IPR013083">
    <property type="entry name" value="Znf_RING/FYVE/PHD"/>
</dbReference>
<dbReference type="PROSITE" id="PS01359">
    <property type="entry name" value="ZF_PHD_1"/>
    <property type="match status" value="1"/>
</dbReference>
<dbReference type="SUPFAM" id="SSF57903">
    <property type="entry name" value="FYVE/PHD zinc finger"/>
    <property type="match status" value="1"/>
</dbReference>
<dbReference type="InterPro" id="IPR047153">
    <property type="entry name" value="TRIM45/56/19-like"/>
</dbReference>
<dbReference type="PANTHER" id="PTHR25462:SF299">
    <property type="entry name" value="E3 UBIQUITIN-PROTEIN LIGASE TRIM56"/>
    <property type="match status" value="1"/>
</dbReference>
<feature type="compositionally biased region" description="Low complexity" evidence="5">
    <location>
        <begin position="380"/>
        <end position="397"/>
    </location>
</feature>
<dbReference type="InterPro" id="IPR001965">
    <property type="entry name" value="Znf_PHD"/>
</dbReference>
<dbReference type="InterPro" id="IPR011011">
    <property type="entry name" value="Znf_FYVE_PHD"/>
</dbReference>
<keyword evidence="1" id="KW-0479">Metal-binding</keyword>
<dbReference type="SMART" id="SM00249">
    <property type="entry name" value="PHD"/>
    <property type="match status" value="1"/>
</dbReference>
<dbReference type="InterPro" id="IPR019786">
    <property type="entry name" value="Zinc_finger_PHD-type_CS"/>
</dbReference>
<dbReference type="PANTHER" id="PTHR25462">
    <property type="entry name" value="BONUS, ISOFORM C-RELATED"/>
    <property type="match status" value="1"/>
</dbReference>
<reference evidence="8 9" key="1">
    <citation type="journal article" date="2024" name="Genome Biol. Evol.">
        <title>Chromosome-level genome assembly of the viviparous eelpout Zoarces viviparus.</title>
        <authorList>
            <person name="Fuhrmann N."/>
            <person name="Brasseur M.V."/>
            <person name="Bakowski C.E."/>
            <person name="Podsiadlowski L."/>
            <person name="Prost S."/>
            <person name="Krehenwinkel H."/>
            <person name="Mayer C."/>
        </authorList>
    </citation>
    <scope>NUCLEOTIDE SEQUENCE [LARGE SCALE GENOMIC DNA]</scope>
    <source>
        <strain evidence="8">NO-MEL_2022_Ind0_liver</strain>
    </source>
</reference>
<evidence type="ECO:0000256" key="1">
    <source>
        <dbReference type="ARBA" id="ARBA00022723"/>
    </source>
</evidence>
<dbReference type="PROSITE" id="PS50016">
    <property type="entry name" value="ZF_PHD_2"/>
    <property type="match status" value="1"/>
</dbReference>
<evidence type="ECO:0000259" key="6">
    <source>
        <dbReference type="PROSITE" id="PS50016"/>
    </source>
</evidence>
<dbReference type="AlphaFoldDB" id="A0AAW1DWL9"/>
<protein>
    <recommendedName>
        <fullName evidence="10">Tripartite motif-containing 33-like</fullName>
    </recommendedName>
</protein>
<dbReference type="PROSITE" id="PS50119">
    <property type="entry name" value="ZF_BBOX"/>
    <property type="match status" value="1"/>
</dbReference>
<sequence length="901" mass="99576">METAADISKQRCSCGSASFRCWCLDCNEALCYDCLSAHRRVTLTRSHRILNQPPAGDVSTPPIKFCRLHPSEPLKLFCFTCNQLTCRDCQLAAHMNHRYQFVKEALNNVKQQLEEVVQPITAQRQTVRRSLMDMRIRLQDIIDSRSNLKRELEESFNIVVKHLSKRMQDIMKQAEELCLSEFEGIMKRMMKMKDLWQNQQLVTDIVEEARNTNDLSALMTYLAQVKCQLKERPDLDMSPPQIMSHLKVVTDRTSLEAILNFGALDVSWIPFSVSPTSNQRTPNASSSSSTPLVWPTPPYRPLPQTRNTFDSPVAPVPVSCSSISSKSLSSKLRLSPFSSSTVIPTTCLAPSCVTLPQNGNTWDNDSSVPVNCPSTSRKLSSNQFSHPSSSSPGVNQSKTLLTTVTPVTSTQTAQQPSFTNNSRLVWHLTNPTSGNLPPVSVHHPPSADPSPVFRLVQPSLDLNKPPAPQNQNQSNAILLSNTQTPNNASCFTLFSVMPQFPMLLSPTSPGNTLPEHQKSLMGIISPQTLPATTKGNPISGGPSGTALHQPLKDIRFTTTSSPPSSHQCLTADISPHSSLKDQQQSPVVRAVADSACNRNIQPVTAKRPEPAENEPTSTVSEEPAPAGERSDSEDEIYLKEMREDTQTHAGEVTGDIAELPSPESPVTLVTVSCSACQSASSSIICSFCGRGFHRDCHDPPVGPDLRSEWICTLCQDLFDTSDPFSSDRPPRPQSPCLSLWDQRRCERLLLYLKVEGCTRLSQSQLTLMSERLSLRRCPWYQTAAEFLCDVWSLFEDASQDDGVLNTLQEDLRSRFAAELMSPSSRDTNGGKPPVGPLVNSNMSDGLQAAEGLKGPKVVSEEQEVTITKAKETRKRLRHLLEASWFKRRKMEDKTPPGSSGN</sequence>
<dbReference type="Gene3D" id="3.30.160.60">
    <property type="entry name" value="Classic Zinc Finger"/>
    <property type="match status" value="1"/>
</dbReference>
<dbReference type="CDD" id="cd19775">
    <property type="entry name" value="Bbox2_TIF1_C-VI"/>
    <property type="match status" value="1"/>
</dbReference>